<evidence type="ECO:0000313" key="4">
    <source>
        <dbReference type="Proteomes" id="UP000829476"/>
    </source>
</evidence>
<feature type="domain" description="Thiol:disulfide interchange protein DsbD N-terminal" evidence="2">
    <location>
        <begin position="32"/>
        <end position="145"/>
    </location>
</feature>
<accession>A0ABY3YJZ9</accession>
<evidence type="ECO:0000259" key="2">
    <source>
        <dbReference type="Pfam" id="PF11412"/>
    </source>
</evidence>
<reference evidence="3 4" key="1">
    <citation type="journal article" date="2018" name="Int. J. Syst. Evol. Microbiol.">
        <title>Zhouia spongiae sp. nov., isolated from a marine sponge.</title>
        <authorList>
            <person name="Zhuang L."/>
            <person name="Lin B."/>
            <person name="Qin F."/>
            <person name="Luo L."/>
        </authorList>
    </citation>
    <scope>NUCLEOTIDE SEQUENCE [LARGE SCALE GENOMIC DNA]</scope>
    <source>
        <strain evidence="3 4">HN-Y44</strain>
    </source>
</reference>
<dbReference type="Gene3D" id="2.60.40.1250">
    <property type="entry name" value="Thiol:disulfide interchange protein DsbD, N-terminal domain"/>
    <property type="match status" value="1"/>
</dbReference>
<dbReference type="InterPro" id="IPR036929">
    <property type="entry name" value="DsbDN_sf"/>
</dbReference>
<name>A0ABY3YJZ9_9FLAO</name>
<feature type="signal peptide" evidence="1">
    <location>
        <begin position="1"/>
        <end position="18"/>
    </location>
</feature>
<dbReference type="RefSeq" id="WP_242935901.1">
    <property type="nucleotide sequence ID" value="NZ_CP094326.1"/>
</dbReference>
<evidence type="ECO:0000256" key="1">
    <source>
        <dbReference type="SAM" id="SignalP"/>
    </source>
</evidence>
<dbReference type="Pfam" id="PF11412">
    <property type="entry name" value="DsbD_N"/>
    <property type="match status" value="1"/>
</dbReference>
<proteinExistence type="predicted"/>
<sequence length="148" mass="16597">MKKLVVVLFLFAAAVTKAQILEPVKWSTSVEKISKTEAYLVATATIDEGWHLYSQDVPEGGPVATTFTYDDSSKKFKLVDKTEEGKGHVVNDKIFEMKIKYFDGKAVFKQKIKLAPNQKLTINGSVEFMVCDDGRCLPPTTEDLKFEL</sequence>
<feature type="chain" id="PRO_5045974899" evidence="1">
    <location>
        <begin position="19"/>
        <end position="148"/>
    </location>
</feature>
<keyword evidence="1" id="KW-0732">Signal</keyword>
<gene>
    <name evidence="3" type="ORF">MQE36_10330</name>
</gene>
<dbReference type="InterPro" id="IPR028250">
    <property type="entry name" value="DsbDN"/>
</dbReference>
<keyword evidence="4" id="KW-1185">Reference proteome</keyword>
<evidence type="ECO:0000313" key="3">
    <source>
        <dbReference type="EMBL" id="UNY97488.1"/>
    </source>
</evidence>
<dbReference type="Proteomes" id="UP000829476">
    <property type="component" value="Chromosome"/>
</dbReference>
<organism evidence="3 4">
    <name type="scientific">Zhouia spongiae</name>
    <dbReference type="NCBI Taxonomy" id="2202721"/>
    <lineage>
        <taxon>Bacteria</taxon>
        <taxon>Pseudomonadati</taxon>
        <taxon>Bacteroidota</taxon>
        <taxon>Flavobacteriia</taxon>
        <taxon>Flavobacteriales</taxon>
        <taxon>Flavobacteriaceae</taxon>
        <taxon>Zhouia</taxon>
    </lineage>
</organism>
<protein>
    <submittedName>
        <fullName evidence="3">Protein-disulfide reductase DsbD N-terminal domain-containing protein</fullName>
    </submittedName>
</protein>
<dbReference type="EMBL" id="CP094326">
    <property type="protein sequence ID" value="UNY97488.1"/>
    <property type="molecule type" value="Genomic_DNA"/>
</dbReference>